<feature type="region of interest" description="Disordered" evidence="1">
    <location>
        <begin position="239"/>
        <end position="268"/>
    </location>
</feature>
<protein>
    <submittedName>
        <fullName evidence="2">Uncharacterized protein</fullName>
    </submittedName>
</protein>
<sequence length="451" mass="44867">MSIRLAIGDGREKTAPEEEIVAVKLEGYEGEKALSLWAFFHANFTVTIGLPGERKVDTRIVVTDGRIIDDRVVHPLHIAVHMTLSLVSPFLVASRFPLVGVMGPRMGVVLAAFGFSLVSCTSTVFCSASGGEDTRSVTVAIEAIVGAGAGAREGDGAGDGVGVIALGAGIVVEGGNEEGAAETTGLGDALAEGEGAGPTAGGDAGAPLETCGVCGGGEARDTAGGDAAGVGVRAAGGAGGGRVTGGGGGGAAAGGGGRGSGRARAGLGGGPGAGAGAGSGAAGGGAEPCHQIGTVEALDVAGLSFSTFHVQAKRETQPKLKETKRGIRKASDSASTITAQKSSSVKIELLYTEGSQDLVGEEKKLSLGTFVPQGHLVNSNTLRTMSNPVGICHTKRRTLIAFSAIWRLLAVSFPFCIAGTSAAAAAHSTVIAVPQTVKMNKQPICTIDAWK</sequence>
<organism evidence="2 3">
    <name type="scientific">Escallonia herrerae</name>
    <dbReference type="NCBI Taxonomy" id="1293975"/>
    <lineage>
        <taxon>Eukaryota</taxon>
        <taxon>Viridiplantae</taxon>
        <taxon>Streptophyta</taxon>
        <taxon>Embryophyta</taxon>
        <taxon>Tracheophyta</taxon>
        <taxon>Spermatophyta</taxon>
        <taxon>Magnoliopsida</taxon>
        <taxon>eudicotyledons</taxon>
        <taxon>Gunneridae</taxon>
        <taxon>Pentapetalae</taxon>
        <taxon>asterids</taxon>
        <taxon>campanulids</taxon>
        <taxon>Escalloniales</taxon>
        <taxon>Escalloniaceae</taxon>
        <taxon>Escallonia</taxon>
    </lineage>
</organism>
<feature type="region of interest" description="Disordered" evidence="1">
    <location>
        <begin position="312"/>
        <end position="335"/>
    </location>
</feature>
<accession>A0AA88X3R9</accession>
<dbReference type="AlphaFoldDB" id="A0AA88X3R9"/>
<evidence type="ECO:0000256" key="1">
    <source>
        <dbReference type="SAM" id="MobiDB-lite"/>
    </source>
</evidence>
<keyword evidence="3" id="KW-1185">Reference proteome</keyword>
<feature type="compositionally biased region" description="Basic and acidic residues" evidence="1">
    <location>
        <begin position="312"/>
        <end position="331"/>
    </location>
</feature>
<name>A0AA88X3R9_9ASTE</name>
<evidence type="ECO:0000313" key="2">
    <source>
        <dbReference type="EMBL" id="KAK3038754.1"/>
    </source>
</evidence>
<dbReference type="Proteomes" id="UP001188597">
    <property type="component" value="Unassembled WGS sequence"/>
</dbReference>
<reference evidence="2" key="1">
    <citation type="submission" date="2022-12" db="EMBL/GenBank/DDBJ databases">
        <title>Draft genome assemblies for two species of Escallonia (Escalloniales).</title>
        <authorList>
            <person name="Chanderbali A."/>
            <person name="Dervinis C."/>
            <person name="Anghel I."/>
            <person name="Soltis D."/>
            <person name="Soltis P."/>
            <person name="Zapata F."/>
        </authorList>
    </citation>
    <scope>NUCLEOTIDE SEQUENCE</scope>
    <source>
        <strain evidence="2">UCBG64.0493</strain>
        <tissue evidence="2">Leaf</tissue>
    </source>
</reference>
<dbReference type="EMBL" id="JAVXUP010000089">
    <property type="protein sequence ID" value="KAK3038754.1"/>
    <property type="molecule type" value="Genomic_DNA"/>
</dbReference>
<comment type="caution">
    <text evidence="2">The sequence shown here is derived from an EMBL/GenBank/DDBJ whole genome shotgun (WGS) entry which is preliminary data.</text>
</comment>
<gene>
    <name evidence="2" type="ORF">RJ639_027341</name>
</gene>
<evidence type="ECO:0000313" key="3">
    <source>
        <dbReference type="Proteomes" id="UP001188597"/>
    </source>
</evidence>
<proteinExistence type="predicted"/>